<comment type="similarity">
    <text evidence="2">Belongs to the resistance-nodulation-cell division (RND) (TC 2.A.6) family. MmpL subfamily.</text>
</comment>
<evidence type="ECO:0000259" key="9">
    <source>
        <dbReference type="PROSITE" id="PS50156"/>
    </source>
</evidence>
<dbReference type="Proteomes" id="UP000002484">
    <property type="component" value="Chromosome"/>
</dbReference>
<dbReference type="AlphaFoldDB" id="E3IWQ3"/>
<feature type="transmembrane region" description="Helical" evidence="8">
    <location>
        <begin position="726"/>
        <end position="743"/>
    </location>
</feature>
<evidence type="ECO:0000256" key="8">
    <source>
        <dbReference type="SAM" id="Phobius"/>
    </source>
</evidence>
<evidence type="ECO:0000256" key="5">
    <source>
        <dbReference type="ARBA" id="ARBA00022989"/>
    </source>
</evidence>
<reference evidence="10 11" key="1">
    <citation type="submission" date="2010-10" db="EMBL/GenBank/DDBJ databases">
        <title>Complete sequence of Frankia sp. EuI1c.</title>
        <authorList>
            <consortium name="US DOE Joint Genome Institute"/>
            <person name="Lucas S."/>
            <person name="Copeland A."/>
            <person name="Lapidus A."/>
            <person name="Cheng J.-F."/>
            <person name="Bruce D."/>
            <person name="Goodwin L."/>
            <person name="Pitluck S."/>
            <person name="Chertkov O."/>
            <person name="Detter J.C."/>
            <person name="Han C."/>
            <person name="Tapia R."/>
            <person name="Land M."/>
            <person name="Hauser L."/>
            <person name="Jeffries C."/>
            <person name="Kyrpides N."/>
            <person name="Ivanova N."/>
            <person name="Mikhailova N."/>
            <person name="Beauchemin N."/>
            <person name="Sen A."/>
            <person name="Sur S.A."/>
            <person name="Gtari M."/>
            <person name="Wall L."/>
            <person name="Tisa L."/>
            <person name="Woyke T."/>
        </authorList>
    </citation>
    <scope>NUCLEOTIDE SEQUENCE [LARGE SCALE GENOMIC DNA]</scope>
    <source>
        <strain evidence="11">DSM 45817 / CECT 9037 / EuI1c</strain>
    </source>
</reference>
<feature type="transmembrane region" description="Helical" evidence="8">
    <location>
        <begin position="634"/>
        <end position="657"/>
    </location>
</feature>
<dbReference type="InterPro" id="IPR004869">
    <property type="entry name" value="MMPL_dom"/>
</dbReference>
<protein>
    <recommendedName>
        <fullName evidence="9">SSD domain-containing protein</fullName>
    </recommendedName>
</protein>
<feature type="transmembrane region" description="Helical" evidence="8">
    <location>
        <begin position="562"/>
        <end position="584"/>
    </location>
</feature>
<feature type="transmembrane region" description="Helical" evidence="8">
    <location>
        <begin position="315"/>
        <end position="341"/>
    </location>
</feature>
<comment type="subcellular location">
    <subcellularLocation>
        <location evidence="1">Cell membrane</location>
        <topology evidence="1">Multi-pass membrane protein</topology>
    </subcellularLocation>
</comment>
<evidence type="ECO:0000256" key="7">
    <source>
        <dbReference type="SAM" id="MobiDB-lite"/>
    </source>
</evidence>
<feature type="compositionally biased region" description="Basic and acidic residues" evidence="7">
    <location>
        <begin position="833"/>
        <end position="850"/>
    </location>
</feature>
<feature type="compositionally biased region" description="Gly residues" evidence="7">
    <location>
        <begin position="353"/>
        <end position="364"/>
    </location>
</feature>
<keyword evidence="4 8" id="KW-0812">Transmembrane</keyword>
<evidence type="ECO:0000313" key="10">
    <source>
        <dbReference type="EMBL" id="ADP81383.1"/>
    </source>
</evidence>
<dbReference type="SUPFAM" id="SSF82866">
    <property type="entry name" value="Multidrug efflux transporter AcrB transmembrane domain"/>
    <property type="match status" value="2"/>
</dbReference>
<evidence type="ECO:0000256" key="2">
    <source>
        <dbReference type="ARBA" id="ARBA00010157"/>
    </source>
</evidence>
<dbReference type="Pfam" id="PF03176">
    <property type="entry name" value="MMPL"/>
    <property type="match status" value="2"/>
</dbReference>
<name>E3IWQ3_PSEI1</name>
<feature type="transmembrane region" description="Helical" evidence="8">
    <location>
        <begin position="391"/>
        <end position="411"/>
    </location>
</feature>
<proteinExistence type="inferred from homology"/>
<evidence type="ECO:0000256" key="3">
    <source>
        <dbReference type="ARBA" id="ARBA00022475"/>
    </source>
</evidence>
<dbReference type="HOGENOM" id="CLU_005108_5_1_11"/>
<evidence type="ECO:0000313" key="11">
    <source>
        <dbReference type="Proteomes" id="UP000002484"/>
    </source>
</evidence>
<feature type="domain" description="SSD" evidence="9">
    <location>
        <begin position="211"/>
        <end position="340"/>
    </location>
</feature>
<feature type="region of interest" description="Disordered" evidence="7">
    <location>
        <begin position="349"/>
        <end position="372"/>
    </location>
</feature>
<dbReference type="eggNOG" id="COG2409">
    <property type="taxonomic scope" value="Bacteria"/>
</dbReference>
<gene>
    <name evidence="10" type="ordered locus">FraEuI1c_3374</name>
</gene>
<dbReference type="KEGG" id="fri:FraEuI1c_3374"/>
<feature type="transmembrane region" description="Helical" evidence="8">
    <location>
        <begin position="191"/>
        <end position="217"/>
    </location>
</feature>
<dbReference type="EMBL" id="CP002299">
    <property type="protein sequence ID" value="ADP81383.1"/>
    <property type="molecule type" value="Genomic_DNA"/>
</dbReference>
<dbReference type="PANTHER" id="PTHR33406">
    <property type="entry name" value="MEMBRANE PROTEIN MJ1562-RELATED"/>
    <property type="match status" value="1"/>
</dbReference>
<evidence type="ECO:0000256" key="6">
    <source>
        <dbReference type="ARBA" id="ARBA00023136"/>
    </source>
</evidence>
<dbReference type="GO" id="GO:0005886">
    <property type="term" value="C:plasma membrane"/>
    <property type="evidence" value="ECO:0007669"/>
    <property type="project" value="UniProtKB-SubCell"/>
</dbReference>
<feature type="transmembrane region" description="Helical" evidence="8">
    <location>
        <begin position="290"/>
        <end position="309"/>
    </location>
</feature>
<keyword evidence="5 8" id="KW-1133">Transmembrane helix</keyword>
<sequence>MPLPPPRPSVFDLLADLAITRGRRVLGVAALLGALALPWAAGVFGGLGTGGLYAPNSSAARAERLLDDDFPGAPPNIAVEIVARSSIDEATPAGLGRELSEQLAHEPGVAGLVSYWTTNGAQPLLRAKDGDSGLILFRLGGSEDEIQRRLSQLHDKYAYTGPGVQVRFGGAPAVLRDVTEHSRRDLQRAELVTAPLVFLVLLAAFGGVVPAMLPVLVGGSTVIASLALLRLMARLTYISVFSVNLITALGFALAVDYSLFILRRFREERDRGQPDAAALRTSLRTAGRTVLFSGLTVALSLTGALLLPLPYLRSYAYAGVGVVLASELAALLLLPAAIMLLGRRLDRGRRRSPGGGGWATGEQGGAHRPRFGVGPAGGTAGARWSALAEKVMARPVLVACAAIGFMLLLAAPTLQLKVALADDTILPATAESHEVADALRTDYPVCLPCQIPVVVPGVDAREKPVADRLAAYARALSTVPGVARVDTASGSYAAGSQIAPAPPDGGAFLGSHGGAWLSLWPSDPEPVSDSARDMVRRVWALPAPYSVDVGGLAPHLLESRDAVVHSLPGAVAVVVAATFVLLFLFTGSVLLPLKALALNALNMAAVLGTMVLIFQDGHLRWLFGDFEVSGTIELTTPVLIFCIAFGLSMDYEVFLLARIREEYLRGGDNRAAVARGLGATGPLLSYAGLAVIVVMVGVATSQISIVTMVGVGMALAVFLDITIVRALLVPAIMALAGGLNWWAPAPLRRLHARFGAREDSGQAPAVIDAQPPRAVVARPRPRSVRAPSLWAVPPGQASGGWPVVESRTTVPIRHGQRRYLRLLGRADDSCHPATRLDDGTLPYADREHETGAASEVGRWQ</sequence>
<evidence type="ECO:0000256" key="4">
    <source>
        <dbReference type="ARBA" id="ARBA00022692"/>
    </source>
</evidence>
<dbReference type="InterPro" id="IPR050545">
    <property type="entry name" value="Mycobact_MmpL"/>
</dbReference>
<dbReference type="PROSITE" id="PS50156">
    <property type="entry name" value="SSD"/>
    <property type="match status" value="1"/>
</dbReference>
<keyword evidence="3" id="KW-1003">Cell membrane</keyword>
<dbReference type="InParanoid" id="E3IWQ3"/>
<evidence type="ECO:0000256" key="1">
    <source>
        <dbReference type="ARBA" id="ARBA00004651"/>
    </source>
</evidence>
<feature type="transmembrane region" description="Helical" evidence="8">
    <location>
        <begin position="237"/>
        <end position="262"/>
    </location>
</feature>
<feature type="transmembrane region" description="Helical" evidence="8">
    <location>
        <begin position="25"/>
        <end position="54"/>
    </location>
</feature>
<dbReference type="Gene3D" id="1.20.1640.10">
    <property type="entry name" value="Multidrug efflux transporter AcrB transmembrane domain"/>
    <property type="match status" value="2"/>
</dbReference>
<feature type="region of interest" description="Disordered" evidence="7">
    <location>
        <begin position="833"/>
        <end position="860"/>
    </location>
</feature>
<feature type="transmembrane region" description="Helical" evidence="8">
    <location>
        <begin position="677"/>
        <end position="696"/>
    </location>
</feature>
<accession>E3IWQ3</accession>
<dbReference type="PANTHER" id="PTHR33406:SF11">
    <property type="entry name" value="MEMBRANE PROTEIN SCO6666-RELATED"/>
    <property type="match status" value="1"/>
</dbReference>
<keyword evidence="11" id="KW-1185">Reference proteome</keyword>
<dbReference type="InterPro" id="IPR000731">
    <property type="entry name" value="SSD"/>
</dbReference>
<dbReference type="RefSeq" id="WP_013424501.1">
    <property type="nucleotide sequence ID" value="NC_014666.1"/>
</dbReference>
<keyword evidence="6 8" id="KW-0472">Membrane</keyword>
<organism evidence="10 11">
    <name type="scientific">Pseudofrankia inefficax (strain DSM 45817 / CECT 9037 / DDB 130130 / EuI1c)</name>
    <name type="common">Frankia inefficax</name>
    <dbReference type="NCBI Taxonomy" id="298654"/>
    <lineage>
        <taxon>Bacteria</taxon>
        <taxon>Bacillati</taxon>
        <taxon>Actinomycetota</taxon>
        <taxon>Actinomycetes</taxon>
        <taxon>Frankiales</taxon>
        <taxon>Frankiaceae</taxon>
        <taxon>Pseudofrankia</taxon>
    </lineage>
</organism>
<feature type="transmembrane region" description="Helical" evidence="8">
    <location>
        <begin position="596"/>
        <end position="614"/>
    </location>
</feature>